<organism evidence="9 10">
    <name type="scientific">Desulfobacter hydrogenophilus</name>
    <dbReference type="NCBI Taxonomy" id="2291"/>
    <lineage>
        <taxon>Bacteria</taxon>
        <taxon>Pseudomonadati</taxon>
        <taxon>Thermodesulfobacteriota</taxon>
        <taxon>Desulfobacteria</taxon>
        <taxon>Desulfobacterales</taxon>
        <taxon>Desulfobacteraceae</taxon>
        <taxon>Desulfobacter</taxon>
    </lineage>
</organism>
<keyword evidence="2" id="KW-0949">S-adenosyl-L-methionine</keyword>
<feature type="domain" description="B12-binding" evidence="6">
    <location>
        <begin position="1"/>
        <end position="178"/>
    </location>
</feature>
<dbReference type="GO" id="GO:0046872">
    <property type="term" value="F:metal ion binding"/>
    <property type="evidence" value="ECO:0007669"/>
    <property type="project" value="UniProtKB-KW"/>
</dbReference>
<dbReference type="GO" id="GO:0051539">
    <property type="term" value="F:4 iron, 4 sulfur cluster binding"/>
    <property type="evidence" value="ECO:0007669"/>
    <property type="project" value="UniProtKB-KW"/>
</dbReference>
<dbReference type="Gene3D" id="3.80.30.20">
    <property type="entry name" value="tm_1862 like domain"/>
    <property type="match status" value="1"/>
</dbReference>
<dbReference type="InterPro" id="IPR006158">
    <property type="entry name" value="Cobalamin-bd"/>
</dbReference>
<dbReference type="Pfam" id="PF02310">
    <property type="entry name" value="B12-binding"/>
    <property type="match status" value="1"/>
</dbReference>
<dbReference type="CDD" id="cd02068">
    <property type="entry name" value="radical_SAM_B12_BD"/>
    <property type="match status" value="1"/>
</dbReference>
<dbReference type="PROSITE" id="PS51918">
    <property type="entry name" value="RADICAL_SAM"/>
    <property type="match status" value="1"/>
</dbReference>
<dbReference type="PANTHER" id="PTHR43409">
    <property type="entry name" value="ANAEROBIC MAGNESIUM-PROTOPORPHYRIN IX MONOMETHYL ESTER CYCLASE-RELATED"/>
    <property type="match status" value="1"/>
</dbReference>
<proteinExistence type="predicted"/>
<evidence type="ECO:0000313" key="8">
    <source>
        <dbReference type="EMBL" id="QBH14485.1"/>
    </source>
</evidence>
<dbReference type="InterPro" id="IPR007197">
    <property type="entry name" value="rSAM"/>
</dbReference>
<evidence type="ECO:0000313" key="10">
    <source>
        <dbReference type="Proteomes" id="UP000248798"/>
    </source>
</evidence>
<dbReference type="Pfam" id="PF04055">
    <property type="entry name" value="Radical_SAM"/>
    <property type="match status" value="1"/>
</dbReference>
<evidence type="ECO:0000256" key="4">
    <source>
        <dbReference type="ARBA" id="ARBA00023004"/>
    </source>
</evidence>
<dbReference type="GO" id="GO:0005829">
    <property type="term" value="C:cytosol"/>
    <property type="evidence" value="ECO:0007669"/>
    <property type="project" value="TreeGrafter"/>
</dbReference>
<dbReference type="SMART" id="SM00729">
    <property type="entry name" value="Elp3"/>
    <property type="match status" value="1"/>
</dbReference>
<comment type="cofactor">
    <cofactor evidence="1">
        <name>[4Fe-4S] cluster</name>
        <dbReference type="ChEBI" id="CHEBI:49883"/>
    </cofactor>
</comment>
<keyword evidence="3" id="KW-0479">Metal-binding</keyword>
<dbReference type="InterPro" id="IPR034466">
    <property type="entry name" value="Methyltransferase_Class_B"/>
</dbReference>
<dbReference type="SFLD" id="SFLDG01082">
    <property type="entry name" value="B12-binding_domain_containing"/>
    <property type="match status" value="1"/>
</dbReference>
<evidence type="ECO:0000256" key="2">
    <source>
        <dbReference type="ARBA" id="ARBA00022691"/>
    </source>
</evidence>
<dbReference type="Proteomes" id="UP000293902">
    <property type="component" value="Chromosome"/>
</dbReference>
<accession>A0A328FAY2</accession>
<evidence type="ECO:0000259" key="7">
    <source>
        <dbReference type="PROSITE" id="PS51918"/>
    </source>
</evidence>
<dbReference type="InterPro" id="IPR023404">
    <property type="entry name" value="rSAM_horseshoe"/>
</dbReference>
<dbReference type="GO" id="GO:0003824">
    <property type="term" value="F:catalytic activity"/>
    <property type="evidence" value="ECO:0007669"/>
    <property type="project" value="InterPro"/>
</dbReference>
<name>A0A328FAY2_9BACT</name>
<dbReference type="EMBL" id="CP036313">
    <property type="protein sequence ID" value="QBH14485.1"/>
    <property type="molecule type" value="Genomic_DNA"/>
</dbReference>
<feature type="domain" description="Radical SAM core" evidence="7">
    <location>
        <begin position="228"/>
        <end position="459"/>
    </location>
</feature>
<evidence type="ECO:0000259" key="6">
    <source>
        <dbReference type="PROSITE" id="PS51332"/>
    </source>
</evidence>
<keyword evidence="4" id="KW-0408">Iron</keyword>
<dbReference type="AlphaFoldDB" id="A0A328FAY2"/>
<reference evidence="8 11" key="2">
    <citation type="submission" date="2019-02" db="EMBL/GenBank/DDBJ databases">
        <title>Complete genome sequence of Desulfobacter hydrogenophilus AcRS1.</title>
        <authorList>
            <person name="Marietou A."/>
            <person name="Lund M.B."/>
            <person name="Marshall I.P.G."/>
            <person name="Schreiber L."/>
            <person name="Jorgensen B."/>
        </authorList>
    </citation>
    <scope>NUCLEOTIDE SEQUENCE [LARGE SCALE GENOMIC DNA]</scope>
    <source>
        <strain evidence="8 11">AcRS1</strain>
    </source>
</reference>
<dbReference type="RefSeq" id="WP_111957706.1">
    <property type="nucleotide sequence ID" value="NZ_CP036313.1"/>
</dbReference>
<keyword evidence="5" id="KW-0411">Iron-sulfur</keyword>
<dbReference type="InterPro" id="IPR006638">
    <property type="entry name" value="Elp3/MiaA/NifB-like_rSAM"/>
</dbReference>
<dbReference type="SUPFAM" id="SSF52242">
    <property type="entry name" value="Cobalamin (vitamin B12)-binding domain"/>
    <property type="match status" value="1"/>
</dbReference>
<dbReference type="Gene3D" id="3.40.50.280">
    <property type="entry name" value="Cobalamin-binding domain"/>
    <property type="match status" value="1"/>
</dbReference>
<evidence type="ECO:0000256" key="3">
    <source>
        <dbReference type="ARBA" id="ARBA00022723"/>
    </source>
</evidence>
<dbReference type="PROSITE" id="PS51332">
    <property type="entry name" value="B12_BINDING"/>
    <property type="match status" value="1"/>
</dbReference>
<evidence type="ECO:0000256" key="5">
    <source>
        <dbReference type="ARBA" id="ARBA00023014"/>
    </source>
</evidence>
<evidence type="ECO:0000313" key="11">
    <source>
        <dbReference type="Proteomes" id="UP000293902"/>
    </source>
</evidence>
<dbReference type="SUPFAM" id="SSF102114">
    <property type="entry name" value="Radical SAM enzymes"/>
    <property type="match status" value="1"/>
</dbReference>
<sequence length="573" mass="64281">MSDIVLIAPPIREFYLTKKRTIPYGLACIAKQLEQAEFSCTIIDALARNKSKIIEYPKKFSHLIPHYGRTDITLFSLFHHYRHFGYSFEHIANLVRQERPFLVGISALFTPYWGQALDTARQVKRFWPSAFIVLGGHHATQFPETCLKCKEIDFVIQGEGEAPMVQLARQLKNQAPGTLPEADDLRQISGIGFKQGNGIVLNPPAWADSPHGLDQNALDKIDWHFYQRNKKAAITIVASRGCPFSCSYCAVSASSNYGKFRIRPVKDVLDEIKLQVRSKQIGFIDFEDENLTLKKSWALELLDGIRQIFKGQDIELRAMNGLFPPSLDTEILTAMKATGFKTLNLSVGSFSATQLKRFRRPDVRQAHDRVLDIAKDLDMDCVSYLLGAAPGQTAATTLNDLLTLATRRTVAGLSIYYPAPGSADYVLCEKQELLPHDFTSMRSTAFPVVDTTSRLEAVTLLRLARILNFLKFCVDQNGVLPKALSADEILDMENSCHGEMDRYEASTLLIRLFLTDAIPRGMDHEGRIYPHPHSINLCKKFIQTLKNITLFGAVQSSSSQGADLIPDSTRIDH</sequence>
<dbReference type="GO" id="GO:0031419">
    <property type="term" value="F:cobalamin binding"/>
    <property type="evidence" value="ECO:0007669"/>
    <property type="project" value="InterPro"/>
</dbReference>
<evidence type="ECO:0000313" key="9">
    <source>
        <dbReference type="EMBL" id="RAM01459.1"/>
    </source>
</evidence>
<keyword evidence="11" id="KW-1185">Reference proteome</keyword>
<evidence type="ECO:0000256" key="1">
    <source>
        <dbReference type="ARBA" id="ARBA00001966"/>
    </source>
</evidence>
<dbReference type="InterPro" id="IPR051198">
    <property type="entry name" value="BchE-like"/>
</dbReference>
<protein>
    <submittedName>
        <fullName evidence="8 9">Radical SAM protein</fullName>
    </submittedName>
</protein>
<dbReference type="OrthoDB" id="9804952at2"/>
<gene>
    <name evidence="9" type="ORF">DO021_13965</name>
    <name evidence="8" type="ORF">EYB58_17070</name>
</gene>
<dbReference type="InterPro" id="IPR036724">
    <property type="entry name" value="Cobalamin-bd_sf"/>
</dbReference>
<dbReference type="SFLD" id="SFLDS00029">
    <property type="entry name" value="Radical_SAM"/>
    <property type="match status" value="1"/>
</dbReference>
<dbReference type="SFLD" id="SFLDG01123">
    <property type="entry name" value="methyltransferase_(Class_B)"/>
    <property type="match status" value="1"/>
</dbReference>
<dbReference type="EMBL" id="QLNI01000027">
    <property type="protein sequence ID" value="RAM01459.1"/>
    <property type="molecule type" value="Genomic_DNA"/>
</dbReference>
<dbReference type="Proteomes" id="UP000248798">
    <property type="component" value="Unassembled WGS sequence"/>
</dbReference>
<dbReference type="PANTHER" id="PTHR43409:SF16">
    <property type="entry name" value="SLR0320 PROTEIN"/>
    <property type="match status" value="1"/>
</dbReference>
<dbReference type="InterPro" id="IPR058240">
    <property type="entry name" value="rSAM_sf"/>
</dbReference>
<reference evidence="9 10" key="1">
    <citation type="submission" date="2018-06" db="EMBL/GenBank/DDBJ databases">
        <title>Complete Genome Sequence of Desulfobacter hydrogenophilus (DSM3380).</title>
        <authorList>
            <person name="Marietou A."/>
            <person name="Schreiber L."/>
            <person name="Marshall I."/>
            <person name="Jorgensen B."/>
        </authorList>
    </citation>
    <scope>NUCLEOTIDE SEQUENCE [LARGE SCALE GENOMIC DNA]</scope>
    <source>
        <strain evidence="9 10">DSM 3380</strain>
    </source>
</reference>